<name>A0A0F9A4Y6_9ZZZZ</name>
<reference evidence="1" key="1">
    <citation type="journal article" date="2015" name="Nature">
        <title>Complex archaea that bridge the gap between prokaryotes and eukaryotes.</title>
        <authorList>
            <person name="Spang A."/>
            <person name="Saw J.H."/>
            <person name="Jorgensen S.L."/>
            <person name="Zaremba-Niedzwiedzka K."/>
            <person name="Martijn J."/>
            <person name="Lind A.E."/>
            <person name="van Eijk R."/>
            <person name="Schleper C."/>
            <person name="Guy L."/>
            <person name="Ettema T.J."/>
        </authorList>
    </citation>
    <scope>NUCLEOTIDE SEQUENCE</scope>
</reference>
<gene>
    <name evidence="1" type="ORF">LCGC14_2956180</name>
</gene>
<dbReference type="SUPFAM" id="SSF63825">
    <property type="entry name" value="YWTD domain"/>
    <property type="match status" value="1"/>
</dbReference>
<dbReference type="EMBL" id="LAZR01059714">
    <property type="protein sequence ID" value="KKK67226.1"/>
    <property type="molecule type" value="Genomic_DNA"/>
</dbReference>
<evidence type="ECO:0008006" key="2">
    <source>
        <dbReference type="Google" id="ProtNLM"/>
    </source>
</evidence>
<comment type="caution">
    <text evidence="1">The sequence shown here is derived from an EMBL/GenBank/DDBJ whole genome shotgun (WGS) entry which is preliminary data.</text>
</comment>
<evidence type="ECO:0000313" key="1">
    <source>
        <dbReference type="EMBL" id="KKK67226.1"/>
    </source>
</evidence>
<proteinExistence type="predicted"/>
<dbReference type="AlphaFoldDB" id="A0A0F9A4Y6"/>
<accession>A0A0F9A4Y6</accession>
<feature type="non-terminal residue" evidence="1">
    <location>
        <position position="1"/>
    </location>
</feature>
<organism evidence="1">
    <name type="scientific">marine sediment metagenome</name>
    <dbReference type="NCBI Taxonomy" id="412755"/>
    <lineage>
        <taxon>unclassified sequences</taxon>
        <taxon>metagenomes</taxon>
        <taxon>ecological metagenomes</taxon>
    </lineage>
</organism>
<sequence length="330" mass="36483">LEHINLVHPENVNIAFGNFLRATKKLDLTTVEIDKSAQMSLDVLFKCDVSAATGAPPGGGTEYTLIFFGSRIDDEIVVSPISSLSVTTTVVSGTSVTIDMLGMMGDFVNQQLYWCTDARPGINTARIWRGDYDANGAITNIVDIHNNFNDPVMGIWVDAANDLVYFLTGSQRFKKVVISTGGVTEIATLLAPDDLWLANSTLMYIALGSAGLRNIVKYNLVTDVASNVFAGTEAYNFVDGDFSRDFVLYRRRADRFIRKNDLTFLNEDSTWVDNGEVGREQDFNVDRLAEKVYYIDTPANQVVKVNYDTSGQVVIGTLISPGDYRYWTLG</sequence>
<protein>
    <recommendedName>
        <fullName evidence="2">DUF5050 domain-containing protein</fullName>
    </recommendedName>
</protein>